<evidence type="ECO:0000313" key="1">
    <source>
        <dbReference type="EMBL" id="ORY40581.1"/>
    </source>
</evidence>
<accession>A0A1Y2C0N8</accession>
<proteinExistence type="predicted"/>
<dbReference type="Proteomes" id="UP000193920">
    <property type="component" value="Unassembled WGS sequence"/>
</dbReference>
<gene>
    <name evidence="1" type="ORF">LY90DRAFT_510366</name>
</gene>
<dbReference type="EMBL" id="MCOG01000127">
    <property type="protein sequence ID" value="ORY40581.1"/>
    <property type="molecule type" value="Genomic_DNA"/>
</dbReference>
<dbReference type="AlphaFoldDB" id="A0A1Y2C0N8"/>
<evidence type="ECO:0000313" key="2">
    <source>
        <dbReference type="Proteomes" id="UP000193920"/>
    </source>
</evidence>
<organism evidence="1 2">
    <name type="scientific">Neocallimastix californiae</name>
    <dbReference type="NCBI Taxonomy" id="1754190"/>
    <lineage>
        <taxon>Eukaryota</taxon>
        <taxon>Fungi</taxon>
        <taxon>Fungi incertae sedis</taxon>
        <taxon>Chytridiomycota</taxon>
        <taxon>Chytridiomycota incertae sedis</taxon>
        <taxon>Neocallimastigomycetes</taxon>
        <taxon>Neocallimastigales</taxon>
        <taxon>Neocallimastigaceae</taxon>
        <taxon>Neocallimastix</taxon>
    </lineage>
</organism>
<name>A0A1Y2C0N8_9FUNG</name>
<sequence>MKILKREKQKLILRLYVAQAKTFEIHNGHTISGNYITNGAHSITSNNPTIGNIDFSINVATRITITSYRIDFGSKYPVYITRKINEWNVNNTGSSTYFTLQPRKYLINL</sequence>
<comment type="caution">
    <text evidence="1">The sequence shown here is derived from an EMBL/GenBank/DDBJ whole genome shotgun (WGS) entry which is preliminary data.</text>
</comment>
<protein>
    <submittedName>
        <fullName evidence="1">Uncharacterized protein</fullName>
    </submittedName>
</protein>
<keyword evidence="2" id="KW-1185">Reference proteome</keyword>
<reference evidence="1 2" key="1">
    <citation type="submission" date="2016-08" db="EMBL/GenBank/DDBJ databases">
        <title>A Parts List for Fungal Cellulosomes Revealed by Comparative Genomics.</title>
        <authorList>
            <consortium name="DOE Joint Genome Institute"/>
            <person name="Haitjema C.H."/>
            <person name="Gilmore S.P."/>
            <person name="Henske J.K."/>
            <person name="Solomon K.V."/>
            <person name="De Groot R."/>
            <person name="Kuo A."/>
            <person name="Mondo S.J."/>
            <person name="Salamov A.A."/>
            <person name="Labutti K."/>
            <person name="Zhao Z."/>
            <person name="Chiniquy J."/>
            <person name="Barry K."/>
            <person name="Brewer H.M."/>
            <person name="Purvine S.O."/>
            <person name="Wright A.T."/>
            <person name="Boxma B."/>
            <person name="Van Alen T."/>
            <person name="Hackstein J.H."/>
            <person name="Baker S.E."/>
            <person name="Grigoriev I.V."/>
            <person name="O'Malley M.A."/>
        </authorList>
    </citation>
    <scope>NUCLEOTIDE SEQUENCE [LARGE SCALE GENOMIC DNA]</scope>
    <source>
        <strain evidence="1 2">G1</strain>
    </source>
</reference>